<evidence type="ECO:0000313" key="3">
    <source>
        <dbReference type="EMBL" id="KIC64449.1"/>
    </source>
</evidence>
<dbReference type="SUPFAM" id="SSF55961">
    <property type="entry name" value="Bet v1-like"/>
    <property type="match status" value="1"/>
</dbReference>
<evidence type="ECO:0000256" key="1">
    <source>
        <dbReference type="ARBA" id="ARBA00006817"/>
    </source>
</evidence>
<evidence type="ECO:0000313" key="4">
    <source>
        <dbReference type="Proteomes" id="UP000031196"/>
    </source>
</evidence>
<comment type="caution">
    <text evidence="3">The sequence shown here is derived from an EMBL/GenBank/DDBJ whole genome shotgun (WGS) entry which is preliminary data.</text>
</comment>
<dbReference type="CDD" id="cd07814">
    <property type="entry name" value="SRPBCC_CalC_Aha1-like"/>
    <property type="match status" value="1"/>
</dbReference>
<dbReference type="Proteomes" id="UP000031196">
    <property type="component" value="Unassembled WGS sequence"/>
</dbReference>
<organism evidence="3 4">
    <name type="scientific">Pseudarthrobacter phenanthrenivorans</name>
    <name type="common">Arthrobacter phenanthrenivorans</name>
    <dbReference type="NCBI Taxonomy" id="361575"/>
    <lineage>
        <taxon>Bacteria</taxon>
        <taxon>Bacillati</taxon>
        <taxon>Actinomycetota</taxon>
        <taxon>Actinomycetes</taxon>
        <taxon>Micrococcales</taxon>
        <taxon>Micrococcaceae</taxon>
        <taxon>Pseudarthrobacter</taxon>
    </lineage>
</organism>
<comment type="similarity">
    <text evidence="1">Belongs to the AHA1 family.</text>
</comment>
<dbReference type="AlphaFoldDB" id="A0A0B4CT89"/>
<dbReference type="InterPro" id="IPR023393">
    <property type="entry name" value="START-like_dom_sf"/>
</dbReference>
<dbReference type="Pfam" id="PF08327">
    <property type="entry name" value="AHSA1"/>
    <property type="match status" value="1"/>
</dbReference>
<dbReference type="EMBL" id="JWTB01000039">
    <property type="protein sequence ID" value="KIC64449.1"/>
    <property type="molecule type" value="Genomic_DNA"/>
</dbReference>
<reference evidence="3 4" key="1">
    <citation type="submission" date="2014-12" db="EMBL/GenBank/DDBJ databases">
        <title>Genome sequencing of Arthrobacter phenanthrenivorans SWC37.</title>
        <authorList>
            <person name="Tan P.W."/>
            <person name="Chan K.-G."/>
        </authorList>
    </citation>
    <scope>NUCLEOTIDE SEQUENCE [LARGE SCALE GENOMIC DNA]</scope>
    <source>
        <strain evidence="3 4">SWC37</strain>
    </source>
</reference>
<proteinExistence type="inferred from homology"/>
<dbReference type="Gene3D" id="3.30.530.20">
    <property type="match status" value="1"/>
</dbReference>
<sequence>MAVISTDKNPEALTLTLVAEFNAGVERVWQLWEDPRQLERWWGPPGWPATFHKVDFVPGGRASYYMTGPGGEKAHGWWEFTAIEPPHRLQFDDGFADSDGHPTGDLGTAHATVTLEPAGERTRMTILSAFDSEEQMEQVMAMGMEEGLKQAVGQIDGILAEHANA</sequence>
<dbReference type="RefSeq" id="WP_043455447.1">
    <property type="nucleotide sequence ID" value="NZ_JWTB01000039.1"/>
</dbReference>
<gene>
    <name evidence="3" type="ORF">RM50_17910</name>
</gene>
<evidence type="ECO:0000259" key="2">
    <source>
        <dbReference type="Pfam" id="PF08327"/>
    </source>
</evidence>
<dbReference type="OrthoDB" id="3365660at2"/>
<feature type="domain" description="Activator of Hsp90 ATPase homologue 1/2-like C-terminal" evidence="2">
    <location>
        <begin position="23"/>
        <end position="159"/>
    </location>
</feature>
<name>A0A0B4CT89_PSEPS</name>
<dbReference type="InterPro" id="IPR013538">
    <property type="entry name" value="ASHA1/2-like_C"/>
</dbReference>
<protein>
    <submittedName>
        <fullName evidence="3">Polyketide cyclase</fullName>
    </submittedName>
</protein>
<accession>A0A0B4CT89</accession>